<accession>A0A016WD83</accession>
<evidence type="ECO:0000313" key="2">
    <source>
        <dbReference type="Proteomes" id="UP000024635"/>
    </source>
</evidence>
<protein>
    <submittedName>
        <fullName evidence="1">Uncharacterized protein</fullName>
    </submittedName>
</protein>
<dbReference type="EMBL" id="JARK01000365">
    <property type="protein sequence ID" value="EYC37809.1"/>
    <property type="molecule type" value="Genomic_DNA"/>
</dbReference>
<dbReference type="Proteomes" id="UP000024635">
    <property type="component" value="Unassembled WGS sequence"/>
</dbReference>
<comment type="caution">
    <text evidence="1">The sequence shown here is derived from an EMBL/GenBank/DDBJ whole genome shotgun (WGS) entry which is preliminary data.</text>
</comment>
<reference evidence="2" key="1">
    <citation type="journal article" date="2015" name="Nat. Genet.">
        <title>The genome and transcriptome of the zoonotic hookworm Ancylostoma ceylanicum identify infection-specific gene families.</title>
        <authorList>
            <person name="Schwarz E.M."/>
            <person name="Hu Y."/>
            <person name="Antoshechkin I."/>
            <person name="Miller M.M."/>
            <person name="Sternberg P.W."/>
            <person name="Aroian R.V."/>
        </authorList>
    </citation>
    <scope>NUCLEOTIDE SEQUENCE</scope>
    <source>
        <strain evidence="2">HY135</strain>
    </source>
</reference>
<dbReference type="AlphaFoldDB" id="A0A016WD83"/>
<sequence>MNRPPQKTPGIAHSSQCFRGSVCGQSRVSDYVNAEVKFFFCRSDYQYVVLFPTYKCSDSPPAQLSASLTFVKS</sequence>
<organism evidence="1 2">
    <name type="scientific">Ancylostoma ceylanicum</name>
    <dbReference type="NCBI Taxonomy" id="53326"/>
    <lineage>
        <taxon>Eukaryota</taxon>
        <taxon>Metazoa</taxon>
        <taxon>Ecdysozoa</taxon>
        <taxon>Nematoda</taxon>
        <taxon>Chromadorea</taxon>
        <taxon>Rhabditida</taxon>
        <taxon>Rhabditina</taxon>
        <taxon>Rhabditomorpha</taxon>
        <taxon>Strongyloidea</taxon>
        <taxon>Ancylostomatidae</taxon>
        <taxon>Ancylostomatinae</taxon>
        <taxon>Ancylostoma</taxon>
    </lineage>
</organism>
<evidence type="ECO:0000313" key="1">
    <source>
        <dbReference type="EMBL" id="EYC37809.1"/>
    </source>
</evidence>
<proteinExistence type="predicted"/>
<keyword evidence="2" id="KW-1185">Reference proteome</keyword>
<name>A0A016WD83_9BILA</name>
<gene>
    <name evidence="1" type="primary">Acey_s0765.g2164</name>
    <name evidence="1" type="ORF">Y032_0765g2164</name>
</gene>